<evidence type="ECO:0000256" key="3">
    <source>
        <dbReference type="ARBA" id="ARBA00022737"/>
    </source>
</evidence>
<organism evidence="5 6">
    <name type="scientific">Enhydrobacter aerosaccus</name>
    <dbReference type="NCBI Taxonomy" id="225324"/>
    <lineage>
        <taxon>Bacteria</taxon>
        <taxon>Pseudomonadati</taxon>
        <taxon>Pseudomonadota</taxon>
        <taxon>Alphaproteobacteria</taxon>
        <taxon>Hyphomicrobiales</taxon>
        <taxon>Enhydrobacter</taxon>
    </lineage>
</organism>
<keyword evidence="6" id="KW-1185">Reference proteome</keyword>
<comment type="similarity">
    <text evidence="1">Belongs to the transferase hexapeptide repeat family.</text>
</comment>
<sequence>MGNALPSIKDTASVGYDTHIHPTAVVRDSRLGSYVDIGERVTLDEVIMGDFSYIARDAMAIYTTIGKFCSIAAATRINPGNHPMWRATQHHFTYRSKRYGMADADDDAFFQWRRDAHVSIGHDVWIGHGAVLLAGVSVGTGAVIAAGAVVSKPVDPYTIVGGIPAKVIKRRHPAAISERLMALAWWDWPFEQLKAALADFRTLSVEQFVEKYEAQ</sequence>
<dbReference type="RefSeq" id="WP_231714790.1">
    <property type="nucleotide sequence ID" value="NZ_FUWJ01000002.1"/>
</dbReference>
<keyword evidence="2" id="KW-0808">Transferase</keyword>
<evidence type="ECO:0008006" key="7">
    <source>
        <dbReference type="Google" id="ProtNLM"/>
    </source>
</evidence>
<dbReference type="PROSITE" id="PS00101">
    <property type="entry name" value="HEXAPEP_TRANSFERASES"/>
    <property type="match status" value="1"/>
</dbReference>
<dbReference type="GO" id="GO:0016746">
    <property type="term" value="F:acyltransferase activity"/>
    <property type="evidence" value="ECO:0007669"/>
    <property type="project" value="UniProtKB-KW"/>
</dbReference>
<dbReference type="SUPFAM" id="SSF51161">
    <property type="entry name" value="Trimeric LpxA-like enzymes"/>
    <property type="match status" value="1"/>
</dbReference>
<dbReference type="Proteomes" id="UP000190092">
    <property type="component" value="Unassembled WGS sequence"/>
</dbReference>
<dbReference type="InterPro" id="IPR017694">
    <property type="entry name" value="Phosphonate_tfrase_rpt"/>
</dbReference>
<evidence type="ECO:0000313" key="6">
    <source>
        <dbReference type="Proteomes" id="UP000190092"/>
    </source>
</evidence>
<dbReference type="AlphaFoldDB" id="A0A1T4NTW9"/>
<keyword evidence="3" id="KW-0677">Repeat</keyword>
<keyword evidence="4" id="KW-0012">Acyltransferase</keyword>
<dbReference type="InterPro" id="IPR018357">
    <property type="entry name" value="Hexapep_transf_CS"/>
</dbReference>
<evidence type="ECO:0000256" key="2">
    <source>
        <dbReference type="ARBA" id="ARBA00022679"/>
    </source>
</evidence>
<evidence type="ECO:0000256" key="1">
    <source>
        <dbReference type="ARBA" id="ARBA00007274"/>
    </source>
</evidence>
<protein>
    <recommendedName>
        <fullName evidence="7">Phosphonate metabolim protein, transferase hexapeptide repeat family</fullName>
    </recommendedName>
</protein>
<reference evidence="6" key="1">
    <citation type="submission" date="2017-02" db="EMBL/GenBank/DDBJ databases">
        <authorList>
            <person name="Varghese N."/>
            <person name="Submissions S."/>
        </authorList>
    </citation>
    <scope>NUCLEOTIDE SEQUENCE [LARGE SCALE GENOMIC DNA]</scope>
    <source>
        <strain evidence="6">ATCC 27094</strain>
    </source>
</reference>
<gene>
    <name evidence="5" type="ORF">SAMN02745126_02444</name>
</gene>
<dbReference type="Gene3D" id="2.160.10.10">
    <property type="entry name" value="Hexapeptide repeat proteins"/>
    <property type="match status" value="1"/>
</dbReference>
<dbReference type="PANTHER" id="PTHR43300">
    <property type="entry name" value="ACETYLTRANSFERASE"/>
    <property type="match status" value="1"/>
</dbReference>
<dbReference type="EMBL" id="FUWJ01000002">
    <property type="protein sequence ID" value="SJZ82522.1"/>
    <property type="molecule type" value="Genomic_DNA"/>
</dbReference>
<name>A0A1T4NTW9_9HYPH</name>
<dbReference type="Pfam" id="PF00132">
    <property type="entry name" value="Hexapep"/>
    <property type="match status" value="1"/>
</dbReference>
<dbReference type="InterPro" id="IPR011004">
    <property type="entry name" value="Trimer_LpxA-like_sf"/>
</dbReference>
<evidence type="ECO:0000256" key="4">
    <source>
        <dbReference type="ARBA" id="ARBA00023315"/>
    </source>
</evidence>
<accession>A0A1T4NTW9</accession>
<dbReference type="NCBIfam" id="TIGR03308">
    <property type="entry name" value="phn_thr-fam"/>
    <property type="match status" value="1"/>
</dbReference>
<dbReference type="InterPro" id="IPR050179">
    <property type="entry name" value="Trans_hexapeptide_repeat"/>
</dbReference>
<dbReference type="PANTHER" id="PTHR43300:SF11">
    <property type="entry name" value="ACETYLTRANSFERASE RV3034C-RELATED"/>
    <property type="match status" value="1"/>
</dbReference>
<dbReference type="CDD" id="cd03349">
    <property type="entry name" value="LbH_XAT"/>
    <property type="match status" value="1"/>
</dbReference>
<dbReference type="InterPro" id="IPR001451">
    <property type="entry name" value="Hexapep"/>
</dbReference>
<evidence type="ECO:0000313" key="5">
    <source>
        <dbReference type="EMBL" id="SJZ82522.1"/>
    </source>
</evidence>
<proteinExistence type="inferred from homology"/>
<dbReference type="STRING" id="225324.SAMN02745126_02444"/>